<evidence type="ECO:0000256" key="1">
    <source>
        <dbReference type="ARBA" id="ARBA00000085"/>
    </source>
</evidence>
<dbReference type="EC" id="2.7.13.3" evidence="2"/>
<feature type="domain" description="Histidine kinase" evidence="7">
    <location>
        <begin position="88"/>
        <end position="302"/>
    </location>
</feature>
<dbReference type="InterPro" id="IPR004358">
    <property type="entry name" value="Sig_transdc_His_kin-like_C"/>
</dbReference>
<feature type="coiled-coil region" evidence="6">
    <location>
        <begin position="22"/>
        <end position="74"/>
    </location>
</feature>
<dbReference type="InterPro" id="IPR036890">
    <property type="entry name" value="HATPase_C_sf"/>
</dbReference>
<dbReference type="Proteomes" id="UP000011910">
    <property type="component" value="Unassembled WGS sequence"/>
</dbReference>
<evidence type="ECO:0000259" key="7">
    <source>
        <dbReference type="PROSITE" id="PS50109"/>
    </source>
</evidence>
<dbReference type="InterPro" id="IPR005467">
    <property type="entry name" value="His_kinase_dom"/>
</dbReference>
<dbReference type="PROSITE" id="PS50109">
    <property type="entry name" value="HIS_KIN"/>
    <property type="match status" value="1"/>
</dbReference>
<dbReference type="STRING" id="1279009.ADICEAN_03223"/>
<evidence type="ECO:0000313" key="8">
    <source>
        <dbReference type="EMBL" id="EMR01649.1"/>
    </source>
</evidence>
<keyword evidence="5" id="KW-0902">Two-component regulatory system</keyword>
<dbReference type="SUPFAM" id="SSF47384">
    <property type="entry name" value="Homodimeric domain of signal transducing histidine kinase"/>
    <property type="match status" value="1"/>
</dbReference>
<comment type="caution">
    <text evidence="8">The sequence shown here is derived from an EMBL/GenBank/DDBJ whole genome shotgun (WGS) entry which is preliminary data.</text>
</comment>
<accession>M7NT37</accession>
<reference evidence="8 9" key="1">
    <citation type="journal article" date="2013" name="Genome Announc.">
        <title>Draft Genome Sequence of Cesiribacter andamanensis Strain AMV16T, Isolated from a Soil Sample from a Mud Volcano in the Andaman Islands, India.</title>
        <authorList>
            <person name="Shivaji S."/>
            <person name="Ara S."/>
            <person name="Begum Z."/>
            <person name="Srinivas T.N."/>
            <person name="Singh A."/>
            <person name="Kumar Pinnaka A."/>
        </authorList>
    </citation>
    <scope>NUCLEOTIDE SEQUENCE [LARGE SCALE GENOMIC DNA]</scope>
    <source>
        <strain evidence="8 9">AMV16</strain>
    </source>
</reference>
<dbReference type="PANTHER" id="PTHR43711:SF26">
    <property type="entry name" value="SENSOR HISTIDINE KINASE RCSC"/>
    <property type="match status" value="1"/>
</dbReference>
<dbReference type="PRINTS" id="PR00344">
    <property type="entry name" value="BCTRLSENSOR"/>
</dbReference>
<evidence type="ECO:0000256" key="5">
    <source>
        <dbReference type="ARBA" id="ARBA00023012"/>
    </source>
</evidence>
<keyword evidence="9" id="KW-1185">Reference proteome</keyword>
<gene>
    <name evidence="8" type="primary">walK_1</name>
    <name evidence="8" type="ORF">ADICEAN_03223</name>
</gene>
<dbReference type="InterPro" id="IPR036097">
    <property type="entry name" value="HisK_dim/P_sf"/>
</dbReference>
<evidence type="ECO:0000256" key="2">
    <source>
        <dbReference type="ARBA" id="ARBA00012438"/>
    </source>
</evidence>
<keyword evidence="4 8" id="KW-0418">Kinase</keyword>
<dbReference type="Pfam" id="PF02518">
    <property type="entry name" value="HATPase_c"/>
    <property type="match status" value="1"/>
</dbReference>
<keyword evidence="6" id="KW-0175">Coiled coil</keyword>
<evidence type="ECO:0000256" key="4">
    <source>
        <dbReference type="ARBA" id="ARBA00022777"/>
    </source>
</evidence>
<protein>
    <recommendedName>
        <fullName evidence="2">histidine kinase</fullName>
        <ecNumber evidence="2">2.7.13.3</ecNumber>
    </recommendedName>
</protein>
<dbReference type="eggNOG" id="COG4251">
    <property type="taxonomic scope" value="Bacteria"/>
</dbReference>
<dbReference type="PANTHER" id="PTHR43711">
    <property type="entry name" value="TWO-COMPONENT HISTIDINE KINASE"/>
    <property type="match status" value="1"/>
</dbReference>
<dbReference type="CDD" id="cd00075">
    <property type="entry name" value="HATPase"/>
    <property type="match status" value="1"/>
</dbReference>
<evidence type="ECO:0000256" key="3">
    <source>
        <dbReference type="ARBA" id="ARBA00022679"/>
    </source>
</evidence>
<dbReference type="Gene3D" id="1.10.287.130">
    <property type="match status" value="1"/>
</dbReference>
<comment type="catalytic activity">
    <reaction evidence="1">
        <text>ATP + protein L-histidine = ADP + protein N-phospho-L-histidine.</text>
        <dbReference type="EC" id="2.7.13.3"/>
    </reaction>
</comment>
<dbReference type="SUPFAM" id="SSF55874">
    <property type="entry name" value="ATPase domain of HSP90 chaperone/DNA topoisomerase II/histidine kinase"/>
    <property type="match status" value="1"/>
</dbReference>
<dbReference type="Gene3D" id="3.30.565.10">
    <property type="entry name" value="Histidine kinase-like ATPase, C-terminal domain"/>
    <property type="match status" value="1"/>
</dbReference>
<dbReference type="EMBL" id="AODQ01000099">
    <property type="protein sequence ID" value="EMR01649.1"/>
    <property type="molecule type" value="Genomic_DNA"/>
</dbReference>
<dbReference type="InterPro" id="IPR050736">
    <property type="entry name" value="Sensor_HK_Regulatory"/>
</dbReference>
<dbReference type="SMART" id="SM00387">
    <property type="entry name" value="HATPase_c"/>
    <property type="match status" value="1"/>
</dbReference>
<dbReference type="InterPro" id="IPR003594">
    <property type="entry name" value="HATPase_dom"/>
</dbReference>
<dbReference type="AlphaFoldDB" id="M7NT37"/>
<evidence type="ECO:0000256" key="6">
    <source>
        <dbReference type="SAM" id="Coils"/>
    </source>
</evidence>
<name>M7NT37_9BACT</name>
<organism evidence="8 9">
    <name type="scientific">Cesiribacter andamanensis AMV16</name>
    <dbReference type="NCBI Taxonomy" id="1279009"/>
    <lineage>
        <taxon>Bacteria</taxon>
        <taxon>Pseudomonadati</taxon>
        <taxon>Bacteroidota</taxon>
        <taxon>Cytophagia</taxon>
        <taxon>Cytophagales</taxon>
        <taxon>Cesiribacteraceae</taxon>
        <taxon>Cesiribacter</taxon>
    </lineage>
</organism>
<dbReference type="GO" id="GO:0000155">
    <property type="term" value="F:phosphorelay sensor kinase activity"/>
    <property type="evidence" value="ECO:0007669"/>
    <property type="project" value="InterPro"/>
</dbReference>
<evidence type="ECO:0000313" key="9">
    <source>
        <dbReference type="Proteomes" id="UP000011910"/>
    </source>
</evidence>
<sequence length="302" mass="34858">MRVLQEHIRAQEEMLSRTTTYLMEIQEELEQSRQALAEHNQSLEQMVEQRTRDLKKSVDQLQLEVQKREKAQQELFVANHELNTLLYRSSHDYKGPICSAFGLLSLLESTMKGVQLDEESQQYLRMLHTPLQKLEALTRTTTSIAEYRQNPVYPEPVDLAVLLDRLLDKFKQQLKGAYPEVRVHNTLERPLCTDAHMLENILESLLSNAIRYRRLQQGHAIRIVLQPYYTQTRLVVEDNGTGIPLEYQHRVFDMFFRASELSTGSGLGLYLSRMAVQKLGGKIEFKSKEGKGTSVSVVLPNL</sequence>
<keyword evidence="3 8" id="KW-0808">Transferase</keyword>
<proteinExistence type="predicted"/>